<feature type="transmembrane region" description="Helical" evidence="1">
    <location>
        <begin position="44"/>
        <end position="63"/>
    </location>
</feature>
<feature type="transmembrane region" description="Helical" evidence="1">
    <location>
        <begin position="207"/>
        <end position="230"/>
    </location>
</feature>
<keyword evidence="1" id="KW-0472">Membrane</keyword>
<dbReference type="EMBL" id="JAJEQW010000001">
    <property type="protein sequence ID" value="MCC2240891.1"/>
    <property type="molecule type" value="Genomic_DNA"/>
</dbReference>
<dbReference type="Proteomes" id="UP001198893">
    <property type="component" value="Unassembled WGS sequence"/>
</dbReference>
<gene>
    <name evidence="2" type="ORF">LKD47_01065</name>
</gene>
<name>A0AAW4W7W6_9FIRM</name>
<feature type="transmembrane region" description="Helical" evidence="1">
    <location>
        <begin position="176"/>
        <end position="195"/>
    </location>
</feature>
<protein>
    <submittedName>
        <fullName evidence="2">ECF transporter S component</fullName>
    </submittedName>
</protein>
<evidence type="ECO:0000256" key="1">
    <source>
        <dbReference type="SAM" id="Phobius"/>
    </source>
</evidence>
<evidence type="ECO:0000313" key="2">
    <source>
        <dbReference type="EMBL" id="MCC2240891.1"/>
    </source>
</evidence>
<dbReference type="Pfam" id="PF12822">
    <property type="entry name" value="ECF_trnsprt"/>
    <property type="match status" value="1"/>
</dbReference>
<proteinExistence type="predicted"/>
<dbReference type="AlphaFoldDB" id="A0AAW4W7W6"/>
<feature type="transmembrane region" description="Helical" evidence="1">
    <location>
        <begin position="242"/>
        <end position="275"/>
    </location>
</feature>
<dbReference type="InterPro" id="IPR024529">
    <property type="entry name" value="ECF_trnsprt_substrate-spec"/>
</dbReference>
<comment type="caution">
    <text evidence="2">The sequence shown here is derived from an EMBL/GenBank/DDBJ whole genome shotgun (WGS) entry which is preliminary data.</text>
</comment>
<accession>A0AAW4W7W6</accession>
<feature type="transmembrane region" description="Helical" evidence="1">
    <location>
        <begin position="20"/>
        <end position="38"/>
    </location>
</feature>
<keyword evidence="1" id="KW-1133">Transmembrane helix</keyword>
<dbReference type="GO" id="GO:0022857">
    <property type="term" value="F:transmembrane transporter activity"/>
    <property type="evidence" value="ECO:0007669"/>
    <property type="project" value="InterPro"/>
</dbReference>
<feature type="transmembrane region" description="Helical" evidence="1">
    <location>
        <begin position="151"/>
        <end position="170"/>
    </location>
</feature>
<keyword evidence="1" id="KW-0812">Transmembrane</keyword>
<dbReference type="Gene3D" id="1.10.1760.20">
    <property type="match status" value="1"/>
</dbReference>
<evidence type="ECO:0000313" key="3">
    <source>
        <dbReference type="Proteomes" id="UP001198893"/>
    </source>
</evidence>
<dbReference type="RefSeq" id="WP_022243065.1">
    <property type="nucleotide sequence ID" value="NZ_JAJEQW010000001.1"/>
</dbReference>
<organism evidence="2 3">
    <name type="scientific">Roseburia amylophila</name>
    <dbReference type="NCBI Taxonomy" id="2981794"/>
    <lineage>
        <taxon>Bacteria</taxon>
        <taxon>Bacillati</taxon>
        <taxon>Bacillota</taxon>
        <taxon>Clostridia</taxon>
        <taxon>Lachnospirales</taxon>
        <taxon>Lachnospiraceae</taxon>
        <taxon>Roseburia</taxon>
    </lineage>
</organism>
<reference evidence="2" key="1">
    <citation type="submission" date="2021-10" db="EMBL/GenBank/DDBJ databases">
        <title>Anaerobic single-cell dispensing facilitates the cultivation of human gut bacteria.</title>
        <authorList>
            <person name="Afrizal A."/>
        </authorList>
    </citation>
    <scope>NUCLEOTIDE SEQUENCE</scope>
    <source>
        <strain evidence="2">CLA-AA-H204</strain>
    </source>
</reference>
<feature type="transmembrane region" description="Helical" evidence="1">
    <location>
        <begin position="108"/>
        <end position="130"/>
    </location>
</feature>
<sequence>MSEKNVAFTRDRSIPKSYELVLTALFTAIIVVMAFTPLGFIPLVVINATIIHIPVILGAIFCGPKKGAFLGFVFGLTSFIKNTLMPTSMSAFVFSPILASSIDGAAGVVKSTIICFVPRILVGIIPYFVYRGIVKLTTSSHAKAAKVISNLVISVLLLVGIHAFFAKMLTTDSKEMIGWISGAAAAVIYFIVVELTGRKKDGRFLGYVYAGVTGALTNTLLVMPMIYIFYKEAYANALSIEPGAVMGVILGVISFNGIIEAIVAAVLVAAIGMVLNKVHRR</sequence>